<name>A0ABR9WQ04_9FLAO</name>
<dbReference type="SUPFAM" id="SSF101898">
    <property type="entry name" value="NHL repeat"/>
    <property type="match status" value="1"/>
</dbReference>
<dbReference type="SUPFAM" id="SSF63829">
    <property type="entry name" value="Calcium-dependent phosphotriesterase"/>
    <property type="match status" value="1"/>
</dbReference>
<protein>
    <submittedName>
        <fullName evidence="4">T9SS type A sorting domain-containing protein</fullName>
    </submittedName>
</protein>
<dbReference type="EMBL" id="JADFTZ010000001">
    <property type="protein sequence ID" value="MBE9575987.1"/>
    <property type="molecule type" value="Genomic_DNA"/>
</dbReference>
<keyword evidence="1 2" id="KW-0732">Signal</keyword>
<dbReference type="PANTHER" id="PTHR31778">
    <property type="entry name" value="BUD SITE SELECTION PROTEIN RAX2"/>
    <property type="match status" value="1"/>
</dbReference>
<dbReference type="Pfam" id="PF17164">
    <property type="entry name" value="DUF5122"/>
    <property type="match status" value="13"/>
</dbReference>
<reference evidence="4 5" key="1">
    <citation type="submission" date="2020-10" db="EMBL/GenBank/DDBJ databases">
        <title>The genome sequence of Flavobacterium aquaticum 1Y8A.</title>
        <authorList>
            <person name="Liu Y."/>
        </authorList>
    </citation>
    <scope>NUCLEOTIDE SEQUENCE [LARGE SCALE GENOMIC DNA]</scope>
    <source>
        <strain evidence="4 5">1Y8A</strain>
    </source>
</reference>
<dbReference type="InterPro" id="IPR013431">
    <property type="entry name" value="Delta_60_rpt"/>
</dbReference>
<accession>A0ABR9WQ04</accession>
<dbReference type="RefSeq" id="WP_194094061.1">
    <property type="nucleotide sequence ID" value="NZ_JADFTZ010000001.1"/>
</dbReference>
<dbReference type="PANTHER" id="PTHR31778:SF2">
    <property type="entry name" value="BUD SITE SELECTION PROTEIN RAX2"/>
    <property type="match status" value="1"/>
</dbReference>
<feature type="domain" description="Secretion system C-terminal sorting" evidence="3">
    <location>
        <begin position="752"/>
        <end position="816"/>
    </location>
</feature>
<dbReference type="NCBIfam" id="TIGR02608">
    <property type="entry name" value="delta_60_rpt"/>
    <property type="match status" value="13"/>
</dbReference>
<sequence>MKKLLHILSLFICFTINAQNPGDISQNFGYYSGFNNVVRAIEIQVDGKILIGGDYTNFKGITENGIIRLNPDGSKDTSFNIGSGFNATVCAIKKQSDGKILVAGNFTTYKGVTENRIIRLNEDGTKDTSFSIGTGFNNVIYSLALQTDGKIVIGGQFSMYNGITEKGIIRLNPDGTKDTTFSTGAGFDFTVFTIKLQTDGKIVAGGDFTTYKGVTENRIIRLNTDGTKDTTFATGTGCNNAVYTIEQQVDGKIILGGSFTGYKGVTQNRIIRLNADGTKDTAFNVGTGFDATVYTINIQADDKIVIGGSFNAYKGVTETKIIRLNTDGTKDATFNSGTGFNNYPWVIVQQADGKILIGGNFTTYKGIFENKFIRLNTDGTNDTTFNTGDGFNNIVNTTKQQADGKILVGGSFTTYKRTSTNRIIRLNTDGTKDDSFNIGTGFNNSIRAIEIQNDGKILVGGDFTSYNGVTENRIIRLNADGTKDTSFGIGAGFNDIVYTIKQLTSGKILVGGAFTSYKGITKNRIICLNSDGTEDTSFNTGTGFNIVVMTTNQQADNKIIIGGGFTSYNGISENRLIRLNTDGTKDGSFNIGTGFNNNVSAIEIQNDGKILVGGDFITYKGIAEVGIVKLNSDGTKDASFNTGTGFNNSVSAIEIQNDGKILVGGNFTTYKGVTENRTIRLNTDGSKDTTFNTGTGFNNAVNTIEQLADGKALVGGAFTTYKGNYESVYLVGLNSETTLSSDDFVQPKTLSVYPNPSNSIINIDSEIDIEQVIVFSLQGQVVLHSNKSTIDVSNLSNGIYLIQVKTTDGKINNQRIIKN</sequence>
<feature type="signal peptide" evidence="2">
    <location>
        <begin position="1"/>
        <end position="18"/>
    </location>
</feature>
<dbReference type="InterPro" id="IPR026444">
    <property type="entry name" value="Secre_tail"/>
</dbReference>
<dbReference type="Proteomes" id="UP000656274">
    <property type="component" value="Unassembled WGS sequence"/>
</dbReference>
<proteinExistence type="predicted"/>
<gene>
    <name evidence="4" type="ORF">IM755_04625</name>
</gene>
<evidence type="ECO:0000313" key="4">
    <source>
        <dbReference type="EMBL" id="MBE9575987.1"/>
    </source>
</evidence>
<dbReference type="Gene3D" id="2.80.10.50">
    <property type="match status" value="7"/>
</dbReference>
<evidence type="ECO:0000256" key="2">
    <source>
        <dbReference type="SAM" id="SignalP"/>
    </source>
</evidence>
<feature type="chain" id="PRO_5045912052" evidence="2">
    <location>
        <begin position="19"/>
        <end position="819"/>
    </location>
</feature>
<organism evidence="4 5">
    <name type="scientific">Flavobacterium proteolyticum</name>
    <dbReference type="NCBI Taxonomy" id="2911683"/>
    <lineage>
        <taxon>Bacteria</taxon>
        <taxon>Pseudomonadati</taxon>
        <taxon>Bacteroidota</taxon>
        <taxon>Flavobacteriia</taxon>
        <taxon>Flavobacteriales</taxon>
        <taxon>Flavobacteriaceae</taxon>
        <taxon>Flavobacterium</taxon>
    </lineage>
</organism>
<dbReference type="NCBIfam" id="TIGR04183">
    <property type="entry name" value="Por_Secre_tail"/>
    <property type="match status" value="1"/>
</dbReference>
<evidence type="ECO:0000259" key="3">
    <source>
        <dbReference type="Pfam" id="PF18962"/>
    </source>
</evidence>
<keyword evidence="5" id="KW-1185">Reference proteome</keyword>
<dbReference type="Pfam" id="PF18962">
    <property type="entry name" value="Por_Secre_tail"/>
    <property type="match status" value="1"/>
</dbReference>
<evidence type="ECO:0000256" key="1">
    <source>
        <dbReference type="ARBA" id="ARBA00022729"/>
    </source>
</evidence>
<comment type="caution">
    <text evidence="4">The sequence shown here is derived from an EMBL/GenBank/DDBJ whole genome shotgun (WGS) entry which is preliminary data.</text>
</comment>
<evidence type="ECO:0000313" key="5">
    <source>
        <dbReference type="Proteomes" id="UP000656274"/>
    </source>
</evidence>